<keyword evidence="1" id="KW-1133">Transmembrane helix</keyword>
<reference evidence="2" key="1">
    <citation type="submission" date="2018-05" db="EMBL/GenBank/DDBJ databases">
        <authorList>
            <person name="Lanie J.A."/>
            <person name="Ng W.-L."/>
            <person name="Kazmierczak K.M."/>
            <person name="Andrzejewski T.M."/>
            <person name="Davidsen T.M."/>
            <person name="Wayne K.J."/>
            <person name="Tettelin H."/>
            <person name="Glass J.I."/>
            <person name="Rusch D."/>
            <person name="Podicherti R."/>
            <person name="Tsui H.-C.T."/>
            <person name="Winkler M.E."/>
        </authorList>
    </citation>
    <scope>NUCLEOTIDE SEQUENCE</scope>
</reference>
<feature type="transmembrane region" description="Helical" evidence="1">
    <location>
        <begin position="25"/>
        <end position="45"/>
    </location>
</feature>
<dbReference type="AlphaFoldDB" id="A0A383DTF0"/>
<gene>
    <name evidence="2" type="ORF">METZ01_LOCUS500660</name>
</gene>
<proteinExistence type="predicted"/>
<name>A0A383DTF0_9ZZZZ</name>
<evidence type="ECO:0000313" key="2">
    <source>
        <dbReference type="EMBL" id="SVE47806.1"/>
    </source>
</evidence>
<dbReference type="EMBL" id="UINC01220060">
    <property type="protein sequence ID" value="SVE47806.1"/>
    <property type="molecule type" value="Genomic_DNA"/>
</dbReference>
<keyword evidence="1" id="KW-0472">Membrane</keyword>
<feature type="non-terminal residue" evidence="2">
    <location>
        <position position="61"/>
    </location>
</feature>
<sequence>VHPLGHPNYSTTKVNTPLRKKGVFYGWYIVAASVAINFYLSIVFFQGFQVFFLPILQEFGW</sequence>
<organism evidence="2">
    <name type="scientific">marine metagenome</name>
    <dbReference type="NCBI Taxonomy" id="408172"/>
    <lineage>
        <taxon>unclassified sequences</taxon>
        <taxon>metagenomes</taxon>
        <taxon>ecological metagenomes</taxon>
    </lineage>
</organism>
<protein>
    <submittedName>
        <fullName evidence="2">Uncharacterized protein</fullName>
    </submittedName>
</protein>
<keyword evidence="1" id="KW-0812">Transmembrane</keyword>
<feature type="non-terminal residue" evidence="2">
    <location>
        <position position="1"/>
    </location>
</feature>
<accession>A0A383DTF0</accession>
<evidence type="ECO:0000256" key="1">
    <source>
        <dbReference type="SAM" id="Phobius"/>
    </source>
</evidence>